<comment type="subcellular location">
    <subcellularLocation>
        <location evidence="1">Cell membrane</location>
        <topology evidence="1">Multi-pass membrane protein</topology>
    </subcellularLocation>
</comment>
<evidence type="ECO:0000259" key="9">
    <source>
        <dbReference type="PROSITE" id="PS50850"/>
    </source>
</evidence>
<proteinExistence type="inferred from homology"/>
<evidence type="ECO:0000256" key="5">
    <source>
        <dbReference type="ARBA" id="ARBA00022692"/>
    </source>
</evidence>
<evidence type="ECO:0000256" key="7">
    <source>
        <dbReference type="ARBA" id="ARBA00023136"/>
    </source>
</evidence>
<dbReference type="PANTHER" id="PTHR42718:SF9">
    <property type="entry name" value="MAJOR FACILITATOR SUPERFAMILY MULTIDRUG TRANSPORTER MFSC"/>
    <property type="match status" value="1"/>
</dbReference>
<feature type="transmembrane region" description="Helical" evidence="8">
    <location>
        <begin position="86"/>
        <end position="105"/>
    </location>
</feature>
<feature type="transmembrane region" description="Helical" evidence="8">
    <location>
        <begin position="275"/>
        <end position="292"/>
    </location>
</feature>
<organism evidence="10 11">
    <name type="scientific">Pandoraea terrae</name>
    <dbReference type="NCBI Taxonomy" id="1537710"/>
    <lineage>
        <taxon>Bacteria</taxon>
        <taxon>Pseudomonadati</taxon>
        <taxon>Pseudomonadota</taxon>
        <taxon>Betaproteobacteria</taxon>
        <taxon>Burkholderiales</taxon>
        <taxon>Burkholderiaceae</taxon>
        <taxon>Pandoraea</taxon>
    </lineage>
</organism>
<feature type="transmembrane region" description="Helical" evidence="8">
    <location>
        <begin position="369"/>
        <end position="391"/>
    </location>
</feature>
<dbReference type="Pfam" id="PF07690">
    <property type="entry name" value="MFS_1"/>
    <property type="match status" value="1"/>
</dbReference>
<dbReference type="GO" id="GO:0022857">
    <property type="term" value="F:transmembrane transporter activity"/>
    <property type="evidence" value="ECO:0007669"/>
    <property type="project" value="InterPro"/>
</dbReference>
<reference evidence="10 11" key="1">
    <citation type="submission" date="2019-08" db="EMBL/GenBank/DDBJ databases">
        <authorList>
            <person name="Peeters C."/>
        </authorList>
    </citation>
    <scope>NUCLEOTIDE SEQUENCE [LARGE SCALE GENOMIC DNA]</scope>
    <source>
        <strain evidence="10 11">LMG 30175</strain>
    </source>
</reference>
<feature type="transmembrane region" description="Helical" evidence="8">
    <location>
        <begin position="111"/>
        <end position="130"/>
    </location>
</feature>
<evidence type="ECO:0000256" key="3">
    <source>
        <dbReference type="ARBA" id="ARBA00022448"/>
    </source>
</evidence>
<feature type="domain" description="Major facilitator superfamily (MFS) profile" evidence="9">
    <location>
        <begin position="20"/>
        <end position="505"/>
    </location>
</feature>
<feature type="transmembrane region" description="Helical" evidence="8">
    <location>
        <begin position="483"/>
        <end position="500"/>
    </location>
</feature>
<dbReference type="InterPro" id="IPR004638">
    <property type="entry name" value="EmrB-like"/>
</dbReference>
<feature type="transmembrane region" description="Helical" evidence="8">
    <location>
        <begin position="142"/>
        <end position="162"/>
    </location>
</feature>
<evidence type="ECO:0000256" key="8">
    <source>
        <dbReference type="SAM" id="Phobius"/>
    </source>
</evidence>
<dbReference type="GO" id="GO:0005886">
    <property type="term" value="C:plasma membrane"/>
    <property type="evidence" value="ECO:0007669"/>
    <property type="project" value="UniProtKB-SubCell"/>
</dbReference>
<evidence type="ECO:0000256" key="2">
    <source>
        <dbReference type="ARBA" id="ARBA00008537"/>
    </source>
</evidence>
<evidence type="ECO:0000313" key="11">
    <source>
        <dbReference type="Proteomes" id="UP000414233"/>
    </source>
</evidence>
<feature type="transmembrane region" description="Helical" evidence="8">
    <location>
        <begin position="58"/>
        <end position="79"/>
    </location>
</feature>
<feature type="transmembrane region" description="Helical" evidence="8">
    <location>
        <begin position="205"/>
        <end position="224"/>
    </location>
</feature>
<dbReference type="InterPro" id="IPR020846">
    <property type="entry name" value="MFS_dom"/>
</dbReference>
<dbReference type="InterPro" id="IPR011701">
    <property type="entry name" value="MFS"/>
</dbReference>
<dbReference type="PANTHER" id="PTHR42718">
    <property type="entry name" value="MAJOR FACILITATOR SUPERFAMILY MULTIDRUG TRANSPORTER MFSC"/>
    <property type="match status" value="1"/>
</dbReference>
<keyword evidence="4" id="KW-1003">Cell membrane</keyword>
<feature type="transmembrane region" description="Helical" evidence="8">
    <location>
        <begin position="403"/>
        <end position="425"/>
    </location>
</feature>
<evidence type="ECO:0000256" key="6">
    <source>
        <dbReference type="ARBA" id="ARBA00022989"/>
    </source>
</evidence>
<gene>
    <name evidence="10" type="primary">emrB_2</name>
    <name evidence="10" type="ORF">PTE30175_00653</name>
</gene>
<dbReference type="PROSITE" id="PS50850">
    <property type="entry name" value="MFS"/>
    <property type="match status" value="1"/>
</dbReference>
<comment type="similarity">
    <text evidence="2">Belongs to the major facilitator superfamily. EmrB family.</text>
</comment>
<evidence type="ECO:0000256" key="1">
    <source>
        <dbReference type="ARBA" id="ARBA00004651"/>
    </source>
</evidence>
<evidence type="ECO:0000256" key="4">
    <source>
        <dbReference type="ARBA" id="ARBA00022475"/>
    </source>
</evidence>
<feature type="transmembrane region" description="Helical" evidence="8">
    <location>
        <begin position="304"/>
        <end position="328"/>
    </location>
</feature>
<keyword evidence="7 8" id="KW-0472">Membrane</keyword>
<feature type="transmembrane region" description="Helical" evidence="8">
    <location>
        <begin position="174"/>
        <end position="193"/>
    </location>
</feature>
<feature type="transmembrane region" description="Helical" evidence="8">
    <location>
        <begin position="236"/>
        <end position="254"/>
    </location>
</feature>
<sequence length="519" mass="55765">MSAIQAAAQAPSDEKHRAMITMSVMLATVLQTLDSTIANVALPHMQGSLSASQDSITWVLTSYIVAAAIATPLTGTLCARFGRKRVFLWSVAGFTIASALCGMAQSLSEIVVARLFQGICGAALVPLSQATMLDINPPHKHGSAMAVFGMGVMVGPILGPSLGGWLTDSYNWRWVFYINLPIGLIALLGIAAYLREPPPVKVEKFDSLGFVTLGLAIGLLQLLLDRGEQQDWLSSPEIWMEMLGAIICFAYFVVHTWTTHAHSFFNRALLRDRNFNTGVIYIFVVGIILYATRALLPPMLQSLFGYPAILTGLVTAPSGAGTMLAMLFVGRLVGRVDVRLLLGFGFAATAFSLYQMAGYTTTLSPSDIVWPGVIQGFGLGFVFVPLTTITFSTLASHLRADGAAIYSLSRNIGSSIGISVVQTLLTQNTQINHASLAQHVSPYASLGDGAADMFTRAYGASGLAALNAEITRQAAMIAYLDDFKLMMIMTIVVMPLLLLIRVKKRHAAEPEEIMHIAAD</sequence>
<dbReference type="CDD" id="cd17503">
    <property type="entry name" value="MFS_LmrB_MDR_like"/>
    <property type="match status" value="1"/>
</dbReference>
<keyword evidence="6 8" id="KW-1133">Transmembrane helix</keyword>
<keyword evidence="3" id="KW-0813">Transport</keyword>
<name>A0A5E4SAS7_9BURK</name>
<dbReference type="Gene3D" id="1.20.1250.20">
    <property type="entry name" value="MFS general substrate transporter like domains"/>
    <property type="match status" value="1"/>
</dbReference>
<keyword evidence="11" id="KW-1185">Reference proteome</keyword>
<evidence type="ECO:0000313" key="10">
    <source>
        <dbReference type="EMBL" id="VVD72710.1"/>
    </source>
</evidence>
<accession>A0A5E4SAS7</accession>
<dbReference type="NCBIfam" id="TIGR00711">
    <property type="entry name" value="efflux_EmrB"/>
    <property type="match status" value="1"/>
</dbReference>
<dbReference type="InterPro" id="IPR036259">
    <property type="entry name" value="MFS_trans_sf"/>
</dbReference>
<dbReference type="Gene3D" id="1.20.1720.10">
    <property type="entry name" value="Multidrug resistance protein D"/>
    <property type="match status" value="1"/>
</dbReference>
<dbReference type="Proteomes" id="UP000414233">
    <property type="component" value="Unassembled WGS sequence"/>
</dbReference>
<dbReference type="EMBL" id="CABPRZ010000002">
    <property type="protein sequence ID" value="VVD72710.1"/>
    <property type="molecule type" value="Genomic_DNA"/>
</dbReference>
<feature type="transmembrane region" description="Helical" evidence="8">
    <location>
        <begin position="20"/>
        <end position="38"/>
    </location>
</feature>
<feature type="transmembrane region" description="Helical" evidence="8">
    <location>
        <begin position="340"/>
        <end position="357"/>
    </location>
</feature>
<dbReference type="AlphaFoldDB" id="A0A5E4SAS7"/>
<protein>
    <submittedName>
        <fullName evidence="10">Multidrug export protein EmrB</fullName>
    </submittedName>
</protein>
<dbReference type="SUPFAM" id="SSF103473">
    <property type="entry name" value="MFS general substrate transporter"/>
    <property type="match status" value="1"/>
</dbReference>
<keyword evidence="5 8" id="KW-0812">Transmembrane</keyword>
<dbReference type="PRINTS" id="PR01036">
    <property type="entry name" value="TCRTETB"/>
</dbReference>